<comment type="similarity">
    <text evidence="2 7">Belongs to the ferroportin (FP) (TC 2.A.100) family. SLC40A subfamily.</text>
</comment>
<keyword evidence="3 7" id="KW-0813">Transport</keyword>
<name>A0A8T2JCW3_9PIPI</name>
<dbReference type="AlphaFoldDB" id="A0A8T2JCW3"/>
<feature type="transmembrane region" description="Helical" evidence="7">
    <location>
        <begin position="332"/>
        <end position="353"/>
    </location>
</feature>
<feature type="transmembrane region" description="Helical" evidence="7">
    <location>
        <begin position="58"/>
        <end position="79"/>
    </location>
</feature>
<evidence type="ECO:0000256" key="5">
    <source>
        <dbReference type="ARBA" id="ARBA00022989"/>
    </source>
</evidence>
<dbReference type="EMBL" id="JAACNH010000005">
    <property type="protein sequence ID" value="KAG8443029.1"/>
    <property type="molecule type" value="Genomic_DNA"/>
</dbReference>
<dbReference type="GO" id="GO:0016020">
    <property type="term" value="C:membrane"/>
    <property type="evidence" value="ECO:0007669"/>
    <property type="project" value="UniProtKB-SubCell"/>
</dbReference>
<keyword evidence="7" id="KW-0406">Ion transport</keyword>
<keyword evidence="9" id="KW-1185">Reference proteome</keyword>
<dbReference type="OrthoDB" id="648861at2759"/>
<evidence type="ECO:0000256" key="2">
    <source>
        <dbReference type="ARBA" id="ARBA00006279"/>
    </source>
</evidence>
<protein>
    <recommendedName>
        <fullName evidence="7">Solute carrier family 40 member</fullName>
    </recommendedName>
</protein>
<dbReference type="InterPro" id="IPR009716">
    <property type="entry name" value="Ferroportin-1"/>
</dbReference>
<organism evidence="8 9">
    <name type="scientific">Hymenochirus boettgeri</name>
    <name type="common">Congo dwarf clawed frog</name>
    <dbReference type="NCBI Taxonomy" id="247094"/>
    <lineage>
        <taxon>Eukaryota</taxon>
        <taxon>Metazoa</taxon>
        <taxon>Chordata</taxon>
        <taxon>Craniata</taxon>
        <taxon>Vertebrata</taxon>
        <taxon>Euteleostomi</taxon>
        <taxon>Amphibia</taxon>
        <taxon>Batrachia</taxon>
        <taxon>Anura</taxon>
        <taxon>Pipoidea</taxon>
        <taxon>Pipidae</taxon>
        <taxon>Pipinae</taxon>
        <taxon>Hymenochirus</taxon>
    </lineage>
</organism>
<gene>
    <name evidence="8" type="ORF">GDO86_011735</name>
</gene>
<comment type="subcellular location">
    <subcellularLocation>
        <location evidence="1 7">Membrane</location>
        <topology evidence="1 7">Multi-pass membrane protein</topology>
    </subcellularLocation>
</comment>
<feature type="transmembrane region" description="Helical" evidence="7">
    <location>
        <begin position="300"/>
        <end position="326"/>
    </location>
</feature>
<dbReference type="GO" id="GO:0005381">
    <property type="term" value="F:iron ion transmembrane transporter activity"/>
    <property type="evidence" value="ECO:0007669"/>
    <property type="project" value="UniProtKB-UniRule"/>
</dbReference>
<feature type="transmembrane region" description="Helical" evidence="7">
    <location>
        <begin position="126"/>
        <end position="143"/>
    </location>
</feature>
<evidence type="ECO:0000256" key="3">
    <source>
        <dbReference type="ARBA" id="ARBA00022448"/>
    </source>
</evidence>
<comment type="function">
    <text evidence="7">May be involved in iron transport and iron homeostasis.</text>
</comment>
<evidence type="ECO:0000256" key="6">
    <source>
        <dbReference type="ARBA" id="ARBA00023136"/>
    </source>
</evidence>
<proteinExistence type="inferred from homology"/>
<accession>A0A8T2JCW3</accession>
<dbReference type="PANTHER" id="PTHR11660">
    <property type="entry name" value="SOLUTE CARRIER FAMILY 40 MEMBER"/>
    <property type="match status" value="1"/>
</dbReference>
<feature type="transmembrane region" description="Helical" evidence="7">
    <location>
        <begin position="360"/>
        <end position="385"/>
    </location>
</feature>
<comment type="caution">
    <text evidence="8">The sequence shown here is derived from an EMBL/GenBank/DDBJ whole genome shotgun (WGS) entry which is preliminary data.</text>
</comment>
<dbReference type="InterPro" id="IPR036259">
    <property type="entry name" value="MFS_trans_sf"/>
</dbReference>
<evidence type="ECO:0000256" key="1">
    <source>
        <dbReference type="ARBA" id="ARBA00004141"/>
    </source>
</evidence>
<feature type="transmembrane region" description="Helical" evidence="7">
    <location>
        <begin position="198"/>
        <end position="223"/>
    </location>
</feature>
<dbReference type="PANTHER" id="PTHR11660:SF50">
    <property type="entry name" value="SOLUTE CARRIER FAMILY 40 MEMBER"/>
    <property type="match status" value="1"/>
</dbReference>
<feature type="transmembrane region" description="Helical" evidence="7">
    <location>
        <begin position="26"/>
        <end position="51"/>
    </location>
</feature>
<feature type="transmembrane region" description="Helical" evidence="7">
    <location>
        <begin position="525"/>
        <end position="546"/>
    </location>
</feature>
<sequence length="588" mass="66012">MTCLIEHTIVFAFIGPVTNNLMDPRFLVYVSCALSIWGDRMWHFAISVFLIELYGHNLLLTAVFGLVVAGSVLVFGAFIGDWIDRKPRNKVAHASLFIQNSSVTACCIILMLVFSYKAEIEQIWNGWLTVFCYAVVIVLADLANLGRTALTITIQKDWIVVITGDNRSQLAGMNATVRRMDQIISIFAPMSVGQVMTWASNVVGCGFILSWNLISLLLEFIFLSKVYQMVPQLSTKSQQPIGEHIERQMELLNMQTNQENPKTLRGTTMHGSAMHVCFHKVLRICHICSEGWKSYYRQSVFLAGLGLAFLYTTVLGFDCITTGYAYTQGISGSLLSILMAVSAISGLMGTFLFTRLRSNYGLMATGIISSCIHVCCLMLCVFSVFAPGSPFDLSIFSVLMGMNSSINIQKPQQDRLHFYPSQGNINQPILPDRSSIHWTNNTVLFDNIHTEDHPDSFISIILLFSGVILARVGLWSFDLTVTQLLQENIPELERGVVNGVQSSMNYLMDLVHFVMVILAPQPQQFGLLVIISMLFVIAGHTMYFFYTRKYKLQGDKRFICLPDTKLYSGILPAVLERYEEILLCMHTM</sequence>
<feature type="transmembrane region" description="Helical" evidence="7">
    <location>
        <begin position="457"/>
        <end position="477"/>
    </location>
</feature>
<evidence type="ECO:0000313" key="8">
    <source>
        <dbReference type="EMBL" id="KAG8443029.1"/>
    </source>
</evidence>
<dbReference type="Proteomes" id="UP000812440">
    <property type="component" value="Chromosome 6"/>
</dbReference>
<evidence type="ECO:0000256" key="7">
    <source>
        <dbReference type="RuleBase" id="RU365065"/>
    </source>
</evidence>
<dbReference type="Pfam" id="PF06963">
    <property type="entry name" value="FPN1"/>
    <property type="match status" value="1"/>
</dbReference>
<keyword evidence="5 7" id="KW-1133">Transmembrane helix</keyword>
<reference evidence="8" key="1">
    <citation type="thesis" date="2020" institute="ProQuest LLC" country="789 East Eisenhower Parkway, Ann Arbor, MI, USA">
        <title>Comparative Genomics and Chromosome Evolution.</title>
        <authorList>
            <person name="Mudd A.B."/>
        </authorList>
    </citation>
    <scope>NUCLEOTIDE SEQUENCE</scope>
    <source>
        <strain evidence="8">Female2</strain>
        <tissue evidence="8">Blood</tissue>
    </source>
</reference>
<keyword evidence="4 7" id="KW-0812">Transmembrane</keyword>
<evidence type="ECO:0000313" key="9">
    <source>
        <dbReference type="Proteomes" id="UP000812440"/>
    </source>
</evidence>
<evidence type="ECO:0000256" key="4">
    <source>
        <dbReference type="ARBA" id="ARBA00022692"/>
    </source>
</evidence>
<keyword evidence="6 7" id="KW-0472">Membrane</keyword>
<dbReference type="CDD" id="cd17480">
    <property type="entry name" value="MFS_SLC40A1_like"/>
    <property type="match status" value="1"/>
</dbReference>
<feature type="transmembrane region" description="Helical" evidence="7">
    <location>
        <begin position="91"/>
        <end position="114"/>
    </location>
</feature>
<dbReference type="SUPFAM" id="SSF103473">
    <property type="entry name" value="MFS general substrate transporter"/>
    <property type="match status" value="1"/>
</dbReference>